<sequence length="1017" mass="109478">MWKWGLLTVVAALAAGGTGWVWLRYDFEKVNWAWGVIAGFVAVYVVLDQVFTNRPAASTALVTHRRAVADQLADLVRRDPSDDTVLRAVDEPYPLPVRWSTAPARLLPSWRAIGRSSDAVPLDLSGRDGALWTRYRSIPSGRLLLLGSAGSGKSITALRMARELPAHREPDTPVPVPTPVASWDPDREGFTDWLVDRIARRYPQLAAEHPHPEAVLRDLVEAGLLVPVLDGLDEMPEQRLVSCLEQLNALATQRFVLTCRSSVYERYLTQGQKLRGTAVVVLEPLSPAEVADYLVDAAPYHQAKNWSTVAATIGDDTELTGVLSTPLMVAMARSAFDQPGTDPRDLVPLAREQGRWSVEDDLLTRAVDAALRSGRGGQGLRRWEPDTSRRYLAFLAAHLESLDQREFRWWQLPAALPGPFWAIFDGLRSGLAVWVALSYAHDALTESAALVSDIGTRHLLNAIARNPHGLAVAAFLLAACAALLRGRTARDTPRRVLFVGGRRALRYGLIAGLVGGAFWAFATLTLLSTVTPSPELVRLLDGVPGLPAWSDPVRGAVVVGVLFWTYSAVTAGLRVDVAAPAAELGATSAAETIDADRAASVASALTTVATAVLRLLVAVAVLRLGGLLPAAPPMTSLAYAGMGLGLAWWLHRRGGAAWIRFTVGKAMLAARGRTPFQLLAFLAYAESVGLLRHGAGAYRFRHGRLQSRLAAGSLTGRRGSRLREEFGIELARAGYWTEALGAFAAVARARAESIGSVDRLTVAALRKALLAGAAAGQWTRLADLLALMPAPTTPSTTTPVSAQRERIARLLTANAPLPELRAAAEQLRHLDDDDTRADRGTDEFLAALHFAEGDTDAARALLGRLLASGSAGDGAGRSVPLAAGLLARLLLDDGDPEAAVVVCHHELLLTDQAPDRADLLLLQTWNWSVQVLRQVTDEPGEVLRRVRAALAEQRERRFALTRRELAEIGLQACHASVGHATLGPLAVAASRRLVGVLADPEIVVRTARRSAPMWHAG</sequence>
<keyword evidence="1" id="KW-0812">Transmembrane</keyword>
<dbReference type="AlphaFoldDB" id="A0A1C4XM75"/>
<keyword evidence="1" id="KW-1133">Transmembrane helix</keyword>
<evidence type="ECO:0000259" key="2">
    <source>
        <dbReference type="Pfam" id="PF05729"/>
    </source>
</evidence>
<gene>
    <name evidence="3" type="ORF">GA0070607_5482</name>
</gene>
<dbReference type="InterPro" id="IPR007111">
    <property type="entry name" value="NACHT_NTPase"/>
</dbReference>
<dbReference type="InterPro" id="IPR027417">
    <property type="entry name" value="P-loop_NTPase"/>
</dbReference>
<dbReference type="SUPFAM" id="SSF52540">
    <property type="entry name" value="P-loop containing nucleoside triphosphate hydrolases"/>
    <property type="match status" value="1"/>
</dbReference>
<dbReference type="Gene3D" id="3.40.50.300">
    <property type="entry name" value="P-loop containing nucleotide triphosphate hydrolases"/>
    <property type="match status" value="1"/>
</dbReference>
<feature type="transmembrane region" description="Helical" evidence="1">
    <location>
        <begin position="468"/>
        <end position="486"/>
    </location>
</feature>
<proteinExistence type="predicted"/>
<feature type="transmembrane region" description="Helical" evidence="1">
    <location>
        <begin position="598"/>
        <end position="624"/>
    </location>
</feature>
<dbReference type="Proteomes" id="UP000198243">
    <property type="component" value="Chromosome I"/>
</dbReference>
<evidence type="ECO:0000256" key="1">
    <source>
        <dbReference type="SAM" id="Phobius"/>
    </source>
</evidence>
<keyword evidence="1" id="KW-0472">Membrane</keyword>
<evidence type="ECO:0000313" key="4">
    <source>
        <dbReference type="Proteomes" id="UP000198243"/>
    </source>
</evidence>
<reference evidence="4" key="1">
    <citation type="submission" date="2016-06" db="EMBL/GenBank/DDBJ databases">
        <authorList>
            <person name="Varghese N."/>
            <person name="Submissions Spin"/>
        </authorList>
    </citation>
    <scope>NUCLEOTIDE SEQUENCE [LARGE SCALE GENOMIC DNA]</scope>
    <source>
        <strain evidence="4">DSM 44875</strain>
    </source>
</reference>
<organism evidence="3 4">
    <name type="scientific">Micromonospora coriariae</name>
    <dbReference type="NCBI Taxonomy" id="285665"/>
    <lineage>
        <taxon>Bacteria</taxon>
        <taxon>Bacillati</taxon>
        <taxon>Actinomycetota</taxon>
        <taxon>Actinomycetes</taxon>
        <taxon>Micromonosporales</taxon>
        <taxon>Micromonosporaceae</taxon>
        <taxon>Micromonospora</taxon>
    </lineage>
</organism>
<name>A0A1C4XM75_9ACTN</name>
<feature type="transmembrane region" description="Helical" evidence="1">
    <location>
        <begin position="507"/>
        <end position="530"/>
    </location>
</feature>
<dbReference type="EMBL" id="LT607412">
    <property type="protein sequence ID" value="SCF09544.1"/>
    <property type="molecule type" value="Genomic_DNA"/>
</dbReference>
<feature type="domain" description="NACHT" evidence="2">
    <location>
        <begin position="143"/>
        <end position="295"/>
    </location>
</feature>
<feature type="transmembrane region" description="Helical" evidence="1">
    <location>
        <begin position="556"/>
        <end position="577"/>
    </location>
</feature>
<feature type="transmembrane region" description="Helical" evidence="1">
    <location>
        <begin position="6"/>
        <end position="23"/>
    </location>
</feature>
<protein>
    <submittedName>
        <fullName evidence="3">NACHT domain-containing protein</fullName>
    </submittedName>
</protein>
<keyword evidence="4" id="KW-1185">Reference proteome</keyword>
<dbReference type="Pfam" id="PF05729">
    <property type="entry name" value="NACHT"/>
    <property type="match status" value="1"/>
</dbReference>
<feature type="transmembrane region" description="Helical" evidence="1">
    <location>
        <begin position="30"/>
        <end position="47"/>
    </location>
</feature>
<evidence type="ECO:0000313" key="3">
    <source>
        <dbReference type="EMBL" id="SCF09544.1"/>
    </source>
</evidence>
<accession>A0A1C4XM75</accession>